<evidence type="ECO:0000313" key="2">
    <source>
        <dbReference type="Proteomes" id="UP001500620"/>
    </source>
</evidence>
<keyword evidence="2" id="KW-1185">Reference proteome</keyword>
<dbReference type="Proteomes" id="UP001500620">
    <property type="component" value="Unassembled WGS sequence"/>
</dbReference>
<name>A0ABP8DIQ8_9ACTN</name>
<evidence type="ECO:0000313" key="1">
    <source>
        <dbReference type="EMBL" id="GAA4256838.1"/>
    </source>
</evidence>
<reference evidence="2" key="1">
    <citation type="journal article" date="2019" name="Int. J. Syst. Evol. Microbiol.">
        <title>The Global Catalogue of Microorganisms (GCM) 10K type strain sequencing project: providing services to taxonomists for standard genome sequencing and annotation.</title>
        <authorList>
            <consortium name="The Broad Institute Genomics Platform"/>
            <consortium name="The Broad Institute Genome Sequencing Center for Infectious Disease"/>
            <person name="Wu L."/>
            <person name="Ma J."/>
        </authorList>
    </citation>
    <scope>NUCLEOTIDE SEQUENCE [LARGE SCALE GENOMIC DNA]</scope>
    <source>
        <strain evidence="2">JCM 17441</strain>
    </source>
</reference>
<accession>A0ABP8DIQ8</accession>
<dbReference type="EMBL" id="BAABAT010000025">
    <property type="protein sequence ID" value="GAA4256838.1"/>
    <property type="molecule type" value="Genomic_DNA"/>
</dbReference>
<comment type="caution">
    <text evidence="1">The sequence shown here is derived from an EMBL/GenBank/DDBJ whole genome shotgun (WGS) entry which is preliminary data.</text>
</comment>
<gene>
    <name evidence="1" type="ORF">GCM10022255_071290</name>
</gene>
<organism evidence="1 2">
    <name type="scientific">Dactylosporangium darangshiense</name>
    <dbReference type="NCBI Taxonomy" id="579108"/>
    <lineage>
        <taxon>Bacteria</taxon>
        <taxon>Bacillati</taxon>
        <taxon>Actinomycetota</taxon>
        <taxon>Actinomycetes</taxon>
        <taxon>Micromonosporales</taxon>
        <taxon>Micromonosporaceae</taxon>
        <taxon>Dactylosporangium</taxon>
    </lineage>
</organism>
<sequence>MSAPTLNATPGIIDTMLVEVEKIAKFPWSPVLAQISTPLGRTAVRRCGDPNACTVPKLIAPGVSCCFATLAQGGGRVLLY</sequence>
<protein>
    <submittedName>
        <fullName evidence="1">Uncharacterized protein</fullName>
    </submittedName>
</protein>
<dbReference type="RefSeq" id="WP_345133810.1">
    <property type="nucleotide sequence ID" value="NZ_BAABAT010000025.1"/>
</dbReference>
<proteinExistence type="predicted"/>